<dbReference type="RefSeq" id="WP_354219102.1">
    <property type="nucleotide sequence ID" value="NZ_JBEPMX010000002.1"/>
</dbReference>
<accession>A0ABV2KSD7</accession>
<keyword evidence="4" id="KW-0472">Membrane</keyword>
<evidence type="ECO:0000256" key="3">
    <source>
        <dbReference type="ARBA" id="ARBA00022449"/>
    </source>
</evidence>
<comment type="subcellular location">
    <subcellularLocation>
        <location evidence="1">Membrane</location>
        <topology evidence="1">Multi-pass membrane protein</topology>
    </subcellularLocation>
</comment>
<dbReference type="NCBIfam" id="TIGR01300">
    <property type="entry name" value="CPA3_mnhG_phaG"/>
    <property type="match status" value="1"/>
</dbReference>
<keyword evidence="3" id="KW-0813">Transport</keyword>
<dbReference type="PANTHER" id="PTHR34703">
    <property type="entry name" value="ANTIPORTER SUBUNIT MNHG2-RELATED"/>
    <property type="match status" value="1"/>
</dbReference>
<keyword evidence="6" id="KW-1185">Reference proteome</keyword>
<dbReference type="InterPro" id="IPR005133">
    <property type="entry name" value="PhaG_MnhG_YufB"/>
</dbReference>
<evidence type="ECO:0000313" key="5">
    <source>
        <dbReference type="EMBL" id="MET3682491.1"/>
    </source>
</evidence>
<comment type="caution">
    <text evidence="5">The sequence shown here is derived from an EMBL/GenBank/DDBJ whole genome shotgun (WGS) entry which is preliminary data.</text>
</comment>
<sequence>MIDIIISLLLLIGTFFTFSGSLGIIRFPDVYTRLHAATKAATLGVAGVLLGAFFYLLFDQGIVSGKLLIGIVFVLMTAPISGHMISRAAYNSGVQLTQHTKHDQLNQDTRRTTK</sequence>
<keyword evidence="4" id="KW-0812">Transmembrane</keyword>
<keyword evidence="4" id="KW-1133">Transmembrane helix</keyword>
<evidence type="ECO:0000256" key="4">
    <source>
        <dbReference type="SAM" id="Phobius"/>
    </source>
</evidence>
<dbReference type="Pfam" id="PF03334">
    <property type="entry name" value="PhaG_MnhG_YufB"/>
    <property type="match status" value="1"/>
</dbReference>
<proteinExistence type="inferred from homology"/>
<dbReference type="PANTHER" id="PTHR34703:SF1">
    <property type="entry name" value="ANTIPORTER SUBUNIT MNHG2-RELATED"/>
    <property type="match status" value="1"/>
</dbReference>
<protein>
    <submittedName>
        <fullName evidence="5">Multicomponent Na+:H+ antiporter subunit G</fullName>
    </submittedName>
</protein>
<evidence type="ECO:0000256" key="1">
    <source>
        <dbReference type="ARBA" id="ARBA00004141"/>
    </source>
</evidence>
<reference evidence="5 6" key="1">
    <citation type="submission" date="2024-06" db="EMBL/GenBank/DDBJ databases">
        <title>Genomic Encyclopedia of Type Strains, Phase IV (KMG-IV): sequencing the most valuable type-strain genomes for metagenomic binning, comparative biology and taxonomic classification.</title>
        <authorList>
            <person name="Goeker M."/>
        </authorList>
    </citation>
    <scope>NUCLEOTIDE SEQUENCE [LARGE SCALE GENOMIC DNA]</scope>
    <source>
        <strain evidence="5 6">DSM 23520</strain>
    </source>
</reference>
<comment type="similarity">
    <text evidence="2">Belongs to the CPA3 antiporters (TC 2.A.63) subunit G family.</text>
</comment>
<gene>
    <name evidence="5" type="ORF">ABID56_000572</name>
</gene>
<dbReference type="NCBIfam" id="NF009314">
    <property type="entry name" value="PRK12674.1-2"/>
    <property type="match status" value="1"/>
</dbReference>
<feature type="transmembrane region" description="Helical" evidence="4">
    <location>
        <begin position="64"/>
        <end position="82"/>
    </location>
</feature>
<name>A0ABV2KSD7_9BACI</name>
<feature type="transmembrane region" description="Helical" evidence="4">
    <location>
        <begin position="40"/>
        <end position="58"/>
    </location>
</feature>
<evidence type="ECO:0000313" key="6">
    <source>
        <dbReference type="Proteomes" id="UP001549167"/>
    </source>
</evidence>
<keyword evidence="3" id="KW-0050">Antiport</keyword>
<organism evidence="5 6">
    <name type="scientific">Alkalibacillus flavidus</name>
    <dbReference type="NCBI Taxonomy" id="546021"/>
    <lineage>
        <taxon>Bacteria</taxon>
        <taxon>Bacillati</taxon>
        <taxon>Bacillota</taxon>
        <taxon>Bacilli</taxon>
        <taxon>Bacillales</taxon>
        <taxon>Bacillaceae</taxon>
        <taxon>Alkalibacillus</taxon>
    </lineage>
</organism>
<dbReference type="EMBL" id="JBEPMX010000002">
    <property type="protein sequence ID" value="MET3682491.1"/>
    <property type="molecule type" value="Genomic_DNA"/>
</dbReference>
<dbReference type="Proteomes" id="UP001549167">
    <property type="component" value="Unassembled WGS sequence"/>
</dbReference>
<evidence type="ECO:0000256" key="2">
    <source>
        <dbReference type="ARBA" id="ARBA00008404"/>
    </source>
</evidence>
<feature type="transmembrane region" description="Helical" evidence="4">
    <location>
        <begin position="6"/>
        <end position="28"/>
    </location>
</feature>